<dbReference type="EMBL" id="CP011390">
    <property type="protein sequence ID" value="ANE50465.1"/>
    <property type="molecule type" value="Genomic_DNA"/>
</dbReference>
<dbReference type="Proteomes" id="UP000077177">
    <property type="component" value="Chromosome"/>
</dbReference>
<keyword evidence="3" id="KW-1185">Reference proteome</keyword>
<organism evidence="2 3">
    <name type="scientific">Flavisolibacter tropicus</name>
    <dbReference type="NCBI Taxonomy" id="1492898"/>
    <lineage>
        <taxon>Bacteria</taxon>
        <taxon>Pseudomonadati</taxon>
        <taxon>Bacteroidota</taxon>
        <taxon>Chitinophagia</taxon>
        <taxon>Chitinophagales</taxon>
        <taxon>Chitinophagaceae</taxon>
        <taxon>Flavisolibacter</taxon>
    </lineage>
</organism>
<dbReference type="KEGG" id="fla:SY85_08130"/>
<protein>
    <submittedName>
        <fullName evidence="2">Uncharacterized protein</fullName>
    </submittedName>
</protein>
<dbReference type="OrthoDB" id="670270at2"/>
<feature type="coiled-coil region" evidence="1">
    <location>
        <begin position="155"/>
        <end position="189"/>
    </location>
</feature>
<proteinExistence type="predicted"/>
<sequence>MKRNASIGIVAVLILAGFITIAQNRSSSSRQQQTFIKDTIPQHRDGKVKDFDEALQEVDRAMQELDVQLKKPIPSIPPIEVEKMKAELDKALKDIDPEKMKAEIDRAMKQFDADKLRADIETSMAKVDMEKMRKDIERIKEVELPKIEEQMKNMRPEIEKSLKKAKVNIEKAKAEIKEYKDFESSLEKDGLINKKQYTIEHKNGVLTINGQKQPEAVYNKYRSFLSKHKDLTLKKNEEGLDINNEHDED</sequence>
<dbReference type="RefSeq" id="WP_066403363.1">
    <property type="nucleotide sequence ID" value="NZ_CP011390.1"/>
</dbReference>
<name>A0A172TTP5_9BACT</name>
<dbReference type="STRING" id="1492898.SY85_08130"/>
<accession>A0A172TTP5</accession>
<keyword evidence="1" id="KW-0175">Coiled coil</keyword>
<reference evidence="2 3" key="2">
    <citation type="journal article" date="2016" name="Int. J. Syst. Evol. Microbiol.">
        <title>Flavisolibacter tropicus sp. nov., isolated from tropical soil.</title>
        <authorList>
            <person name="Lee J.J."/>
            <person name="Kang M.S."/>
            <person name="Kim G.S."/>
            <person name="Lee C.S."/>
            <person name="Lim S."/>
            <person name="Lee J."/>
            <person name="Roh S.H."/>
            <person name="Kang H."/>
            <person name="Ha J.M."/>
            <person name="Bae S."/>
            <person name="Jung H.Y."/>
            <person name="Kim M.K."/>
        </authorList>
    </citation>
    <scope>NUCLEOTIDE SEQUENCE [LARGE SCALE GENOMIC DNA]</scope>
    <source>
        <strain evidence="2 3">LCS9</strain>
    </source>
</reference>
<evidence type="ECO:0000313" key="3">
    <source>
        <dbReference type="Proteomes" id="UP000077177"/>
    </source>
</evidence>
<evidence type="ECO:0000256" key="1">
    <source>
        <dbReference type="SAM" id="Coils"/>
    </source>
</evidence>
<reference evidence="3" key="1">
    <citation type="submission" date="2015-01" db="EMBL/GenBank/DDBJ databases">
        <title>Flavisolibacter sp./LCS9/ whole genome sequencing.</title>
        <authorList>
            <person name="Kim M.K."/>
            <person name="Srinivasan S."/>
            <person name="Lee J.-J."/>
        </authorList>
    </citation>
    <scope>NUCLEOTIDE SEQUENCE [LARGE SCALE GENOMIC DNA]</scope>
    <source>
        <strain evidence="3">LCS9</strain>
    </source>
</reference>
<gene>
    <name evidence="2" type="ORF">SY85_08130</name>
</gene>
<evidence type="ECO:0000313" key="2">
    <source>
        <dbReference type="EMBL" id="ANE50465.1"/>
    </source>
</evidence>
<dbReference type="AlphaFoldDB" id="A0A172TTP5"/>